<dbReference type="GO" id="GO:0016787">
    <property type="term" value="F:hydrolase activity"/>
    <property type="evidence" value="ECO:0007669"/>
    <property type="project" value="UniProtKB-KW"/>
</dbReference>
<feature type="domain" description="Resuscitation-promoting factor core lysozyme-like" evidence="2">
    <location>
        <begin position="163"/>
        <end position="232"/>
    </location>
</feature>
<dbReference type="EMBL" id="CAFBPF010000052">
    <property type="protein sequence ID" value="CAB5007843.1"/>
    <property type="molecule type" value="Genomic_DNA"/>
</dbReference>
<dbReference type="Pfam" id="PF06737">
    <property type="entry name" value="Transglycosylas"/>
    <property type="match status" value="1"/>
</dbReference>
<reference evidence="3" key="1">
    <citation type="submission" date="2020-05" db="EMBL/GenBank/DDBJ databases">
        <authorList>
            <person name="Chiriac C."/>
            <person name="Salcher M."/>
            <person name="Ghai R."/>
            <person name="Kavagutti S V."/>
        </authorList>
    </citation>
    <scope>NUCLEOTIDE SEQUENCE</scope>
</reference>
<dbReference type="CDD" id="cd13925">
    <property type="entry name" value="RPF"/>
    <property type="match status" value="1"/>
</dbReference>
<dbReference type="InterPro" id="IPR010618">
    <property type="entry name" value="RPF"/>
</dbReference>
<dbReference type="EMBL" id="CAEZWM010000038">
    <property type="protein sequence ID" value="CAB4651891.1"/>
    <property type="molecule type" value="Genomic_DNA"/>
</dbReference>
<organism evidence="3">
    <name type="scientific">freshwater metagenome</name>
    <dbReference type="NCBI Taxonomy" id="449393"/>
    <lineage>
        <taxon>unclassified sequences</taxon>
        <taxon>metagenomes</taxon>
        <taxon>ecological metagenomes</taxon>
    </lineage>
</organism>
<gene>
    <name evidence="3" type="ORF">UFOPK2242_00459</name>
    <name evidence="4" type="ORF">UFOPK4071_00557</name>
</gene>
<accession>A0A6J6KQK5</accession>
<keyword evidence="1" id="KW-0378">Hydrolase</keyword>
<dbReference type="InterPro" id="IPR023346">
    <property type="entry name" value="Lysozyme-like_dom_sf"/>
</dbReference>
<dbReference type="SUPFAM" id="SSF53955">
    <property type="entry name" value="Lysozyme-like"/>
    <property type="match status" value="1"/>
</dbReference>
<dbReference type="Gene3D" id="1.10.530.10">
    <property type="match status" value="1"/>
</dbReference>
<proteinExistence type="predicted"/>
<protein>
    <submittedName>
        <fullName evidence="3">Unannotated protein</fullName>
    </submittedName>
</protein>
<dbReference type="AlphaFoldDB" id="A0A6J6KQK5"/>
<evidence type="ECO:0000256" key="1">
    <source>
        <dbReference type="ARBA" id="ARBA00022801"/>
    </source>
</evidence>
<name>A0A6J6KQK5_9ZZZZ</name>
<evidence type="ECO:0000313" key="4">
    <source>
        <dbReference type="EMBL" id="CAB5007843.1"/>
    </source>
</evidence>
<evidence type="ECO:0000313" key="3">
    <source>
        <dbReference type="EMBL" id="CAB4651891.1"/>
    </source>
</evidence>
<sequence>MQPRLARNGVIKISLDARHEVRPTAAKVKSVRNSLLQKISARISQSTRIGNARHHGLRLAAPHRRGATALIASGLLLTGLLGTASAAAELTSESGNKSPEVRLVSPPVTAAAIAEAEALAAKDAAIANSVIAAGAARLADEQAQWRKQQAYEALTATAGRTGVDWDGIAFCETEGNWSMRGPRYSGGVGFYNGTWEQFGGEEFAANAGSATRAEQIVVAERVHDAFGLSGWGCRAYG</sequence>
<evidence type="ECO:0000259" key="2">
    <source>
        <dbReference type="Pfam" id="PF06737"/>
    </source>
</evidence>